<dbReference type="STRING" id="650164.K5VUK5"/>
<accession>K5VUK5</accession>
<dbReference type="AlphaFoldDB" id="K5VUK5"/>
<name>K5VUK5_PHACS</name>
<evidence type="ECO:0000313" key="3">
    <source>
        <dbReference type="Proteomes" id="UP000008370"/>
    </source>
</evidence>
<gene>
    <name evidence="2" type="ORF">PHACADRAFT_213996</name>
</gene>
<dbReference type="Proteomes" id="UP000008370">
    <property type="component" value="Unassembled WGS sequence"/>
</dbReference>
<dbReference type="OrthoDB" id="2803802at2759"/>
<feature type="region of interest" description="Disordered" evidence="1">
    <location>
        <begin position="81"/>
        <end position="113"/>
    </location>
</feature>
<dbReference type="GeneID" id="18913446"/>
<sequence length="356" mass="39169">MDLNVHTSQSKQPGCQHVNSTLATVPLAEPGPDEELETMQVDDLESEPAVFKGDFFGQYSAQDLPGWGELGAEFDGVAAELDLPGSNSEPEANDSDVPPLTPDVSDGDDSDDDRDLVKWAAASQLMWEPEPASKTLPELPELAMPPSSLHAESLQYNLNNGKVTHSAAGTDVDAGHMHQPSTHSDANIHTVDEAKRQRMENALCTKIYVQKFLSEAAGAPIKPREAFNIYYRNMIECVRALYSEPEFAAHLVFLSEQHYSDADHTLRLFHEVHTGKWWWAAQKAVEANTPGDTIILIILSSDKMQLTLFCNKAAYPVYMTIGNLPKDICSKPSRGSQILLAYLPTTKLEHITNKAA</sequence>
<evidence type="ECO:0000256" key="1">
    <source>
        <dbReference type="SAM" id="MobiDB-lite"/>
    </source>
</evidence>
<proteinExistence type="predicted"/>
<evidence type="ECO:0000313" key="2">
    <source>
        <dbReference type="EMBL" id="EKM50269.1"/>
    </source>
</evidence>
<dbReference type="KEGG" id="pco:PHACADRAFT_213996"/>
<dbReference type="Pfam" id="PF18759">
    <property type="entry name" value="Plavaka"/>
    <property type="match status" value="1"/>
</dbReference>
<keyword evidence="3" id="KW-1185">Reference proteome</keyword>
<dbReference type="EMBL" id="JH930479">
    <property type="protein sequence ID" value="EKM50269.1"/>
    <property type="molecule type" value="Genomic_DNA"/>
</dbReference>
<dbReference type="InParanoid" id="K5VUK5"/>
<reference evidence="2 3" key="1">
    <citation type="journal article" date="2012" name="BMC Genomics">
        <title>Comparative genomics of the white-rot fungi, Phanerochaete carnosa and P. chrysosporium, to elucidate the genetic basis of the distinct wood types they colonize.</title>
        <authorList>
            <person name="Suzuki H."/>
            <person name="MacDonald J."/>
            <person name="Syed K."/>
            <person name="Salamov A."/>
            <person name="Hori C."/>
            <person name="Aerts A."/>
            <person name="Henrissat B."/>
            <person name="Wiebenga A."/>
            <person name="vanKuyk P.A."/>
            <person name="Barry K."/>
            <person name="Lindquist E."/>
            <person name="LaButti K."/>
            <person name="Lapidus A."/>
            <person name="Lucas S."/>
            <person name="Coutinho P."/>
            <person name="Gong Y."/>
            <person name="Samejima M."/>
            <person name="Mahadevan R."/>
            <person name="Abou-Zaid M."/>
            <person name="de Vries R.P."/>
            <person name="Igarashi K."/>
            <person name="Yadav J.S."/>
            <person name="Grigoriev I.V."/>
            <person name="Master E.R."/>
        </authorList>
    </citation>
    <scope>NUCLEOTIDE SEQUENCE [LARGE SCALE GENOMIC DNA]</scope>
    <source>
        <strain evidence="2 3">HHB-10118-sp</strain>
    </source>
</reference>
<dbReference type="HOGENOM" id="CLU_778685_0_0_1"/>
<protein>
    <submittedName>
        <fullName evidence="2">Uncharacterized protein</fullName>
    </submittedName>
</protein>
<dbReference type="InterPro" id="IPR041078">
    <property type="entry name" value="Plavaka"/>
</dbReference>
<dbReference type="RefSeq" id="XP_007401453.1">
    <property type="nucleotide sequence ID" value="XM_007401391.1"/>
</dbReference>
<organism evidence="2 3">
    <name type="scientific">Phanerochaete carnosa (strain HHB-10118-sp)</name>
    <name type="common">White-rot fungus</name>
    <name type="synonym">Peniophora carnosa</name>
    <dbReference type="NCBI Taxonomy" id="650164"/>
    <lineage>
        <taxon>Eukaryota</taxon>
        <taxon>Fungi</taxon>
        <taxon>Dikarya</taxon>
        <taxon>Basidiomycota</taxon>
        <taxon>Agaricomycotina</taxon>
        <taxon>Agaricomycetes</taxon>
        <taxon>Polyporales</taxon>
        <taxon>Phanerochaetaceae</taxon>
        <taxon>Phanerochaete</taxon>
    </lineage>
</organism>